<feature type="transmembrane region" description="Helical" evidence="7">
    <location>
        <begin position="1240"/>
        <end position="1260"/>
    </location>
</feature>
<keyword evidence="7" id="KW-0812">Transmembrane</keyword>
<evidence type="ECO:0000259" key="9">
    <source>
        <dbReference type="PROSITE" id="PS51829"/>
    </source>
</evidence>
<protein>
    <submittedName>
        <fullName evidence="10">PKD domain-containing protein</fullName>
    </submittedName>
</protein>
<accession>A0ABY2E7F7</accession>
<sequence>MAGTLTDVDVTLHGVTHGILNDMDVLLVAPGGSNLVIMSDIGGSAALASASNAELTLSDGGAPFPASGQVGSGTYAPTDVDVGETVADTFAPGGGPAPSTNATFADAFGGLDPNGTWSLYVIDDTDGDTGTIAGGWSLTLTTAEATQPGLLAFGAAEYRGTEGDGTIDITVQRTAGADGAVSARFTTANGTAVDGVDYTAVSQVVPFADGQTSAVVSIPVLDDPDPGADVDLTVTLDLPTGGAALGGRTTARVVIENDDGSANPTGIVIPSSGAAAPYPSNVRLSGLGSYVTDVEVTLAGITHSSPADIDVVLVGPAGQTVVLFSDVGNIQPISDVTLTFDDDAATTVPVPPVSGTFRPTDVDLDGDGSPLPDAPMPAPAPAGPYGTSLAVFNGSDPNGTWRLFVVDDATGDAGSIDGWSLAVTTATVDAGGPYAIAEGDPLFSLAATSDLAGATYAWDMDGDGTFDDGNGSSPDFGAGILALYGLGDGPTTATVSVQATDGTVTLTDSATLTVSNLPPTGTIGNSGPIPIGSSVTVTLSDLADPSAADVAAGLGYALDWDGDGTADASGSWTAGDPDPTISVPAVALGSVGDHVLVVTLSDKDGGAADLSTTVVVEATTPTATLTNSGPVAEGGTATVTFTDPVDAAPGATFTYSFDFDDDGTFEVVDATDPSAAVPGALTVDGPAPVTVTGRIANQYGGSSDHTTEVLVTNAAPSGTLTNDGPVLIGEPVTLALSDLADPSAADVAAGLGYALDWDGDGTADASGSWTAGDPDPTISVPAVALGSVGDHVLVVTLSDKDGGAADLSTTVVVEATTPTATLTNSGPVAEGDTATVTFTDPVDAAPGATFTYSFDLDNDGTFDIVDATDPTAPVGTPDGPATVMVSARIANQYGGSSDYTTDVLVENLAPSGMLANDGPVVIGVPAVLTLTDLDDASPTDLAAGLDYVLDWDGDDIADASGSWTTGDPEPTISVPPAVLTSVGDHVLVVTLSDKDGGATDLSTTVVVEASTPTATLTNSGPVAEGDTATVTFTDPVDAAPGATFTYSFDIDGDGTFDVVDSADPTAEVPAALTADGPATVTVAGRITNQYGGSSDHTTDVEVTSEGPMLTVSAPGTVEVAEELTVSVTLDDASPSDRAAGFELTVDFGVRPDSGTGPGSRALVPTPTVTLTVAAGTTELSHIYTSPGTYALTVTAVDADGAATTVTQEVTVEPAAATPPGPGGGGGSGGGGSSGLPDTGAAPAALGLAALLAIGLGVGLYRRSRV</sequence>
<keyword evidence="4" id="KW-0378">Hydrolase</keyword>
<evidence type="ECO:0000256" key="7">
    <source>
        <dbReference type="SAM" id="Phobius"/>
    </source>
</evidence>
<dbReference type="InterPro" id="IPR038081">
    <property type="entry name" value="CalX-like_sf"/>
</dbReference>
<dbReference type="SUPFAM" id="SSF49299">
    <property type="entry name" value="PKD domain"/>
    <property type="match status" value="1"/>
</dbReference>
<dbReference type="Proteomes" id="UP000504882">
    <property type="component" value="Unassembled WGS sequence"/>
</dbReference>
<evidence type="ECO:0000256" key="6">
    <source>
        <dbReference type="SAM" id="MobiDB-lite"/>
    </source>
</evidence>
<proteinExistence type="predicted"/>
<dbReference type="Gene3D" id="2.60.120.260">
    <property type="entry name" value="Galactose-binding domain-like"/>
    <property type="match status" value="2"/>
</dbReference>
<dbReference type="CDD" id="cd00146">
    <property type="entry name" value="PKD"/>
    <property type="match status" value="1"/>
</dbReference>
<dbReference type="InterPro" id="IPR035986">
    <property type="entry name" value="PKD_dom_sf"/>
</dbReference>
<keyword evidence="7" id="KW-1133">Transmembrane helix</keyword>
<keyword evidence="7" id="KW-0472">Membrane</keyword>
<feature type="region of interest" description="Disordered" evidence="6">
    <location>
        <begin position="1212"/>
        <end position="1235"/>
    </location>
</feature>
<reference evidence="10 11" key="1">
    <citation type="submission" date="2019-03" db="EMBL/GenBank/DDBJ databases">
        <title>Genomic features of bacteria from cold environments.</title>
        <authorList>
            <person name="Shen L."/>
        </authorList>
    </citation>
    <scope>NUCLEOTIDE SEQUENCE [LARGE SCALE GENOMIC DNA]</scope>
    <source>
        <strain evidence="11">T3246-1</strain>
    </source>
</reference>
<feature type="domain" description="P/Homo B" evidence="9">
    <location>
        <begin position="253"/>
        <end position="430"/>
    </location>
</feature>
<dbReference type="SMART" id="SM00237">
    <property type="entry name" value="Calx_beta"/>
    <property type="match status" value="1"/>
</dbReference>
<dbReference type="InterPro" id="IPR013783">
    <property type="entry name" value="Ig-like_fold"/>
</dbReference>
<keyword evidence="5" id="KW-0106">Calcium</keyword>
<name>A0ABY2E7F7_9MICO</name>
<keyword evidence="2" id="KW-0732">Signal</keyword>
<evidence type="ECO:0000259" key="8">
    <source>
        <dbReference type="PROSITE" id="PS50093"/>
    </source>
</evidence>
<gene>
    <name evidence="10" type="ORF">EXU48_06955</name>
</gene>
<dbReference type="InterPro" id="IPR026919">
    <property type="entry name" value="ADGRV1"/>
</dbReference>
<dbReference type="PANTHER" id="PTHR46682">
    <property type="entry name" value="ADHESION G-PROTEIN COUPLED RECEPTOR V1"/>
    <property type="match status" value="1"/>
</dbReference>
<dbReference type="PROSITE" id="PS50093">
    <property type="entry name" value="PKD"/>
    <property type="match status" value="1"/>
</dbReference>
<feature type="domain" description="PKD" evidence="8">
    <location>
        <begin position="1156"/>
        <end position="1212"/>
    </location>
</feature>
<comment type="caution">
    <text evidence="10">The sequence shown here is derived from an EMBL/GenBank/DDBJ whole genome shotgun (WGS) entry which is preliminary data.</text>
</comment>
<dbReference type="SMART" id="SM00089">
    <property type="entry name" value="PKD"/>
    <property type="match status" value="4"/>
</dbReference>
<keyword evidence="11" id="KW-1185">Reference proteome</keyword>
<dbReference type="InterPro" id="IPR000601">
    <property type="entry name" value="PKD_dom"/>
</dbReference>
<dbReference type="PROSITE" id="PS51829">
    <property type="entry name" value="P_HOMO_B"/>
    <property type="match status" value="1"/>
</dbReference>
<evidence type="ECO:0000313" key="10">
    <source>
        <dbReference type="EMBL" id="TDE95979.1"/>
    </source>
</evidence>
<evidence type="ECO:0000256" key="1">
    <source>
        <dbReference type="ARBA" id="ARBA00022670"/>
    </source>
</evidence>
<keyword evidence="1" id="KW-0645">Protease</keyword>
<evidence type="ECO:0000256" key="4">
    <source>
        <dbReference type="ARBA" id="ARBA00022801"/>
    </source>
</evidence>
<dbReference type="EMBL" id="SMNA01000003">
    <property type="protein sequence ID" value="TDE95979.1"/>
    <property type="molecule type" value="Genomic_DNA"/>
</dbReference>
<feature type="compositionally biased region" description="Gly residues" evidence="6">
    <location>
        <begin position="1222"/>
        <end position="1233"/>
    </location>
</feature>
<dbReference type="Pfam" id="PF03160">
    <property type="entry name" value="Calx-beta"/>
    <property type="match status" value="1"/>
</dbReference>
<dbReference type="Gene3D" id="2.60.40.10">
    <property type="entry name" value="Immunoglobulins"/>
    <property type="match status" value="1"/>
</dbReference>
<dbReference type="SUPFAM" id="SSF49785">
    <property type="entry name" value="Galactose-binding domain-like"/>
    <property type="match status" value="2"/>
</dbReference>
<dbReference type="PANTHER" id="PTHR46682:SF1">
    <property type="entry name" value="ADHESION G-PROTEIN COUPLED RECEPTOR V1"/>
    <property type="match status" value="1"/>
</dbReference>
<dbReference type="InterPro" id="IPR022409">
    <property type="entry name" value="PKD/Chitinase_dom"/>
</dbReference>
<evidence type="ECO:0000256" key="3">
    <source>
        <dbReference type="ARBA" id="ARBA00022737"/>
    </source>
</evidence>
<keyword evidence="3" id="KW-0677">Repeat</keyword>
<dbReference type="InterPro" id="IPR008979">
    <property type="entry name" value="Galactose-bd-like_sf"/>
</dbReference>
<evidence type="ECO:0000313" key="11">
    <source>
        <dbReference type="Proteomes" id="UP000504882"/>
    </source>
</evidence>
<dbReference type="InterPro" id="IPR003644">
    <property type="entry name" value="Calx_beta"/>
</dbReference>
<dbReference type="InterPro" id="IPR002884">
    <property type="entry name" value="P_dom"/>
</dbReference>
<organism evidence="10 11">
    <name type="scientific">Occultella glacieicola</name>
    <dbReference type="NCBI Taxonomy" id="2518684"/>
    <lineage>
        <taxon>Bacteria</taxon>
        <taxon>Bacillati</taxon>
        <taxon>Actinomycetota</taxon>
        <taxon>Actinomycetes</taxon>
        <taxon>Micrococcales</taxon>
        <taxon>Ruaniaceae</taxon>
        <taxon>Occultella</taxon>
    </lineage>
</organism>
<evidence type="ECO:0000256" key="5">
    <source>
        <dbReference type="ARBA" id="ARBA00022837"/>
    </source>
</evidence>
<evidence type="ECO:0000256" key="2">
    <source>
        <dbReference type="ARBA" id="ARBA00022729"/>
    </source>
</evidence>
<dbReference type="SUPFAM" id="SSF141072">
    <property type="entry name" value="CalX-like"/>
    <property type="match status" value="1"/>
</dbReference>
<dbReference type="Gene3D" id="2.60.40.2030">
    <property type="match status" value="1"/>
</dbReference>